<protein>
    <recommendedName>
        <fullName evidence="2">Erythromycin biosynthesis protein CIII-like C-terminal domain-containing protein</fullName>
    </recommendedName>
</protein>
<dbReference type="Pfam" id="PF06722">
    <property type="entry name" value="EryCIII-like_C"/>
    <property type="match status" value="1"/>
</dbReference>
<keyword evidence="4" id="KW-1185">Reference proteome</keyword>
<dbReference type="InterPro" id="IPR010610">
    <property type="entry name" value="EryCIII-like_C"/>
</dbReference>
<reference evidence="3" key="1">
    <citation type="submission" date="2020-12" db="EMBL/GenBank/DDBJ databases">
        <title>Prauserella sp. ASG 168, a novel actinomycete isolated from cave rock.</title>
        <authorList>
            <person name="Suriyachadkun C."/>
        </authorList>
    </citation>
    <scope>NUCLEOTIDE SEQUENCE</scope>
    <source>
        <strain evidence="3">ASG 168</strain>
    </source>
</reference>
<feature type="chain" id="PRO_5039722433" description="Erythromycin biosynthesis protein CIII-like C-terminal domain-containing protein" evidence="1">
    <location>
        <begin position="27"/>
        <end position="371"/>
    </location>
</feature>
<dbReference type="GO" id="GO:0016757">
    <property type="term" value="F:glycosyltransferase activity"/>
    <property type="evidence" value="ECO:0007669"/>
    <property type="project" value="UniProtKB-ARBA"/>
</dbReference>
<feature type="signal peptide" evidence="1">
    <location>
        <begin position="1"/>
        <end position="26"/>
    </location>
</feature>
<dbReference type="PANTHER" id="PTHR48050">
    <property type="entry name" value="STEROL 3-BETA-GLUCOSYLTRANSFERASE"/>
    <property type="match status" value="1"/>
</dbReference>
<evidence type="ECO:0000313" key="4">
    <source>
        <dbReference type="Proteomes" id="UP000635245"/>
    </source>
</evidence>
<comment type="caution">
    <text evidence="3">The sequence shown here is derived from an EMBL/GenBank/DDBJ whole genome shotgun (WGS) entry which is preliminary data.</text>
</comment>
<dbReference type="SUPFAM" id="SSF53756">
    <property type="entry name" value="UDP-Glycosyltransferase/glycogen phosphorylase"/>
    <property type="match status" value="1"/>
</dbReference>
<organism evidence="3 4">
    <name type="scientific">Prauserella cavernicola</name>
    <dbReference type="NCBI Taxonomy" id="2800127"/>
    <lineage>
        <taxon>Bacteria</taxon>
        <taxon>Bacillati</taxon>
        <taxon>Actinomycetota</taxon>
        <taxon>Actinomycetes</taxon>
        <taxon>Pseudonocardiales</taxon>
        <taxon>Pseudonocardiaceae</taxon>
        <taxon>Prauserella</taxon>
    </lineage>
</organism>
<sequence length="371" mass="39243">MRVLFSALPLHGHLLPLLPLARAAHAAGASVTVATHEGFAPVVGDLPFTPCGPSFEEIGIEYARRHDGATPRDLAEVGAIVDMFVDTRIDLTYERALAVARQHRPDVVVGDTVDFVAPLVAAALGVPWVPFSVTTALPPDLEDAFTGALRRRLRRLDLPPITRTALVDVWPSWLQAAGFVAPADSLAIRPKAHHGDAEFAPSFPGREQLPTVVLSLGTVVTDQSLLKAALHDVLRLDVNVVVTTGAGADPTTLDAPADRVHATGFVPMDRLLRDAAVLVGASGAGTTLGALSRGVPMVLMPMVAEQHVIAEQVTSFGAATLCAVPDEVAANVSLVLEDETFRDSALTAADRLEELDDPDAVWSRLLDLLPS</sequence>
<accession>A0A934QLY4</accession>
<dbReference type="RefSeq" id="WP_200315468.1">
    <property type="nucleotide sequence ID" value="NZ_JAENJH010000001.1"/>
</dbReference>
<dbReference type="InterPro" id="IPR050426">
    <property type="entry name" value="Glycosyltransferase_28"/>
</dbReference>
<dbReference type="AlphaFoldDB" id="A0A934QLY4"/>
<dbReference type="EMBL" id="JAENJH010000001">
    <property type="protein sequence ID" value="MBK1783862.1"/>
    <property type="molecule type" value="Genomic_DNA"/>
</dbReference>
<name>A0A934QLY4_9PSEU</name>
<dbReference type="PANTHER" id="PTHR48050:SF13">
    <property type="entry name" value="STEROL 3-BETA-GLUCOSYLTRANSFERASE UGT80A2"/>
    <property type="match status" value="1"/>
</dbReference>
<dbReference type="Proteomes" id="UP000635245">
    <property type="component" value="Unassembled WGS sequence"/>
</dbReference>
<dbReference type="Gene3D" id="3.40.50.2000">
    <property type="entry name" value="Glycogen Phosphorylase B"/>
    <property type="match status" value="2"/>
</dbReference>
<evidence type="ECO:0000259" key="2">
    <source>
        <dbReference type="Pfam" id="PF06722"/>
    </source>
</evidence>
<gene>
    <name evidence="3" type="ORF">JHE00_05925</name>
</gene>
<feature type="domain" description="Erythromycin biosynthesis protein CIII-like C-terminal" evidence="2">
    <location>
        <begin position="229"/>
        <end position="354"/>
    </location>
</feature>
<proteinExistence type="predicted"/>
<evidence type="ECO:0000313" key="3">
    <source>
        <dbReference type="EMBL" id="MBK1783862.1"/>
    </source>
</evidence>
<keyword evidence="1" id="KW-0732">Signal</keyword>
<evidence type="ECO:0000256" key="1">
    <source>
        <dbReference type="SAM" id="SignalP"/>
    </source>
</evidence>